<evidence type="ECO:0000313" key="2">
    <source>
        <dbReference type="Proteomes" id="UP000499080"/>
    </source>
</evidence>
<accession>A0A4Y2QEV9</accession>
<keyword evidence="2" id="KW-1185">Reference proteome</keyword>
<organism evidence="1 2">
    <name type="scientific">Araneus ventricosus</name>
    <name type="common">Orbweaver spider</name>
    <name type="synonym">Epeira ventricosa</name>
    <dbReference type="NCBI Taxonomy" id="182803"/>
    <lineage>
        <taxon>Eukaryota</taxon>
        <taxon>Metazoa</taxon>
        <taxon>Ecdysozoa</taxon>
        <taxon>Arthropoda</taxon>
        <taxon>Chelicerata</taxon>
        <taxon>Arachnida</taxon>
        <taxon>Araneae</taxon>
        <taxon>Araneomorphae</taxon>
        <taxon>Entelegynae</taxon>
        <taxon>Araneoidea</taxon>
        <taxon>Araneidae</taxon>
        <taxon>Araneus</taxon>
    </lineage>
</organism>
<dbReference type="EMBL" id="BGPR01013487">
    <property type="protein sequence ID" value="GBN60906.1"/>
    <property type="molecule type" value="Genomic_DNA"/>
</dbReference>
<comment type="caution">
    <text evidence="1">The sequence shown here is derived from an EMBL/GenBank/DDBJ whole genome shotgun (WGS) entry which is preliminary data.</text>
</comment>
<protein>
    <submittedName>
        <fullName evidence="1">Uncharacterized protein</fullName>
    </submittedName>
</protein>
<gene>
    <name evidence="1" type="ORF">AVEN_247334_1</name>
</gene>
<evidence type="ECO:0000313" key="1">
    <source>
        <dbReference type="EMBL" id="GBN60906.1"/>
    </source>
</evidence>
<proteinExistence type="predicted"/>
<dbReference type="AlphaFoldDB" id="A0A4Y2QEV9"/>
<name>A0A4Y2QEV9_ARAVE</name>
<dbReference type="Proteomes" id="UP000499080">
    <property type="component" value="Unassembled WGS sequence"/>
</dbReference>
<reference evidence="1 2" key="1">
    <citation type="journal article" date="2019" name="Sci. Rep.">
        <title>Orb-weaving spider Araneus ventricosus genome elucidates the spidroin gene catalogue.</title>
        <authorList>
            <person name="Kono N."/>
            <person name="Nakamura H."/>
            <person name="Ohtoshi R."/>
            <person name="Moran D.A.P."/>
            <person name="Shinohara A."/>
            <person name="Yoshida Y."/>
            <person name="Fujiwara M."/>
            <person name="Mori M."/>
            <person name="Tomita M."/>
            <person name="Arakawa K."/>
        </authorList>
    </citation>
    <scope>NUCLEOTIDE SEQUENCE [LARGE SCALE GENOMIC DNA]</scope>
</reference>
<sequence>MDLDWCLKASLEEIHTHESCREVNNHRRVEVVEISSSTACSKNLDIIFWDLGGQWKCLKSEEVPKPFAATRRVEIALSCWNCPNPSECTMT</sequence>